<proteinExistence type="predicted"/>
<protein>
    <submittedName>
        <fullName evidence="1">Uncharacterized protein</fullName>
    </submittedName>
</protein>
<dbReference type="Proteomes" id="UP000006251">
    <property type="component" value="Unassembled WGS sequence"/>
</dbReference>
<dbReference type="AlphaFoldDB" id="K6ZNT0"/>
<keyword evidence="2" id="KW-1185">Reference proteome</keyword>
<organism evidence="1 2">
    <name type="scientific">Brumicola pallidula DSM 14239 = ACAM 615</name>
    <dbReference type="NCBI Taxonomy" id="1121922"/>
    <lineage>
        <taxon>Bacteria</taxon>
        <taxon>Pseudomonadati</taxon>
        <taxon>Pseudomonadota</taxon>
        <taxon>Gammaproteobacteria</taxon>
        <taxon>Alteromonadales</taxon>
        <taxon>Alteromonadaceae</taxon>
        <taxon>Brumicola</taxon>
    </lineage>
</organism>
<evidence type="ECO:0000313" key="1">
    <source>
        <dbReference type="EMBL" id="GAC30543.1"/>
    </source>
</evidence>
<comment type="caution">
    <text evidence="1">The sequence shown here is derived from an EMBL/GenBank/DDBJ whole genome shotgun (WGS) entry which is preliminary data.</text>
</comment>
<gene>
    <name evidence="1" type="ORF">GPAL_3702</name>
</gene>
<reference evidence="2" key="1">
    <citation type="journal article" date="2014" name="Environ. Microbiol.">
        <title>Comparative genomics of the marine bacterial genus Glaciecola reveals the high degree of genomic diversity and genomic characteristic for cold adaptation.</title>
        <authorList>
            <person name="Qin Q.L."/>
            <person name="Xie B.B."/>
            <person name="Yu Y."/>
            <person name="Shu Y.L."/>
            <person name="Rong J.C."/>
            <person name="Zhang Y.J."/>
            <person name="Zhao D.L."/>
            <person name="Chen X.L."/>
            <person name="Zhang X.Y."/>
            <person name="Chen B."/>
            <person name="Zhou B.C."/>
            <person name="Zhang Y.Z."/>
        </authorList>
    </citation>
    <scope>NUCLEOTIDE SEQUENCE [LARGE SCALE GENOMIC DNA]</scope>
    <source>
        <strain evidence="2">ACAM 615</strain>
    </source>
</reference>
<dbReference type="EMBL" id="BAEQ01000063">
    <property type="protein sequence ID" value="GAC30543.1"/>
    <property type="molecule type" value="Genomic_DNA"/>
</dbReference>
<accession>K6ZNT0</accession>
<evidence type="ECO:0000313" key="2">
    <source>
        <dbReference type="Proteomes" id="UP000006251"/>
    </source>
</evidence>
<name>K6ZNT0_9ALTE</name>
<sequence>MSTLIDAKGLVIINSSCRQICHYFEQKLKINALKSDFIRIKFKVI</sequence>